<evidence type="ECO:0000313" key="2">
    <source>
        <dbReference type="Proteomes" id="UP000009101"/>
    </source>
</evidence>
<protein>
    <submittedName>
        <fullName evidence="1">Uncharacterized protein</fullName>
    </submittedName>
</protein>
<sequence>MWFIYLKFKDMYIQTKLIGFFIDKYIFIDDKLIYCSFKCI</sequence>
<proteinExistence type="predicted"/>
<organism evidence="1 2">
    <name type="scientific">Bartonella clarridgeiae (strain CCUG 45776 / CIP 104772 / 73)</name>
    <dbReference type="NCBI Taxonomy" id="696125"/>
    <lineage>
        <taxon>Bacteria</taxon>
        <taxon>Pseudomonadati</taxon>
        <taxon>Pseudomonadota</taxon>
        <taxon>Alphaproteobacteria</taxon>
        <taxon>Hyphomicrobiales</taxon>
        <taxon>Bartonellaceae</taxon>
        <taxon>Bartonella</taxon>
    </lineage>
</organism>
<reference evidence="2" key="1">
    <citation type="submission" date="2009-11" db="EMBL/GenBank/DDBJ databases">
        <title>Genome sequencing of Bartonella species and comparative genomics.</title>
        <authorList>
            <person name="Engel P."/>
            <person name="Salzburger W."/>
            <person name="Marius L."/>
            <person name="Chao-Chin C."/>
            <person name="Soichi M."/>
            <person name="Christa L."/>
            <person name="Alexandra C."/>
            <person name="Aurelie L."/>
            <person name="Claudine M."/>
            <person name="Stephan S.C."/>
            <person name="Christoph D."/>
        </authorList>
    </citation>
    <scope>NUCLEOTIDE SEQUENCE [LARGE SCALE GENOMIC DNA]</scope>
    <source>
        <strain evidence="2">CIP 104772 / 73</strain>
    </source>
</reference>
<dbReference type="EMBL" id="FN645454">
    <property type="protein sequence ID" value="CBI76484.1"/>
    <property type="molecule type" value="Genomic_DNA"/>
</dbReference>
<dbReference type="KEGG" id="bcd:BARCL_0803"/>
<gene>
    <name evidence="1" type="ordered locus">BARCL_0803</name>
</gene>
<dbReference type="HOGENOM" id="CLU_3285502_0_0_5"/>
<reference evidence="1 2" key="2">
    <citation type="journal article" date="2011" name="PLoS Genet.">
        <title>Parallel evolution of a type IV secretion system in radiating lineages of the host-restricted bacterial pathogen Bartonella.</title>
        <authorList>
            <person name="Engel P."/>
            <person name="Salzburger W."/>
            <person name="Liesch M."/>
            <person name="Chang C.C."/>
            <person name="Maruyama S."/>
            <person name="Lanz C."/>
            <person name="Calteau A."/>
            <person name="Lajus A."/>
            <person name="Medigue C."/>
            <person name="Schuster S.C."/>
            <person name="Dehio C."/>
        </authorList>
    </citation>
    <scope>NUCLEOTIDE SEQUENCE [LARGE SCALE GENOMIC DNA]</scope>
    <source>
        <strain evidence="2">CIP 104772 / 73</strain>
    </source>
</reference>
<name>E6YHZ6_BARC7</name>
<dbReference type="Proteomes" id="UP000009101">
    <property type="component" value="Chromosome"/>
</dbReference>
<accession>E6YHZ6</accession>
<evidence type="ECO:0000313" key="1">
    <source>
        <dbReference type="EMBL" id="CBI76484.1"/>
    </source>
</evidence>
<keyword evidence="2" id="KW-1185">Reference proteome</keyword>
<dbReference type="AlphaFoldDB" id="E6YHZ6"/>